<dbReference type="RefSeq" id="WP_057767528.1">
    <property type="nucleotide sequence ID" value="NZ_CP183326.1"/>
</dbReference>
<keyword evidence="2" id="KW-0808">Transferase</keyword>
<proteinExistence type="predicted"/>
<dbReference type="Gene3D" id="1.10.287.900">
    <property type="entry name" value="The crystal structure of the spermine/spermidine acetyltransferase from enterococcus faecali"/>
    <property type="match status" value="1"/>
</dbReference>
<dbReference type="InterPro" id="IPR000182">
    <property type="entry name" value="GNAT_dom"/>
</dbReference>
<protein>
    <submittedName>
        <fullName evidence="2">GNAT family N-acetyltransferase</fullName>
    </submittedName>
</protein>
<keyword evidence="3" id="KW-1185">Reference proteome</keyword>
<evidence type="ECO:0000313" key="3">
    <source>
        <dbReference type="Proteomes" id="UP000293846"/>
    </source>
</evidence>
<evidence type="ECO:0000259" key="1">
    <source>
        <dbReference type="PROSITE" id="PS51186"/>
    </source>
</evidence>
<dbReference type="InterPro" id="IPR027455">
    <property type="entry name" value="Sper_AcTfrase_N"/>
</dbReference>
<dbReference type="PANTHER" id="PTHR43617">
    <property type="entry name" value="L-AMINO ACID N-ACETYLTRANSFERASE"/>
    <property type="match status" value="1"/>
</dbReference>
<dbReference type="EMBL" id="SJTH01000013">
    <property type="protein sequence ID" value="TCJ03847.1"/>
    <property type="molecule type" value="Genomic_DNA"/>
</dbReference>
<reference evidence="2 3" key="1">
    <citation type="submission" date="2019-03" db="EMBL/GenBank/DDBJ databases">
        <authorList>
            <person name="Jensen L."/>
            <person name="Storgaard J."/>
            <person name="Sulaj E."/>
            <person name="Schramm A."/>
            <person name="Marshall I.P.G."/>
        </authorList>
    </citation>
    <scope>NUCLEOTIDE SEQUENCE [LARGE SCALE GENOMIC DNA]</scope>
    <source>
        <strain evidence="2 3">2017H2G3</strain>
    </source>
</reference>
<sequence length="152" mass="17405">MSLHIREVTTDNWRLVAGLSVSEQQTQFIESNAYSLAESKFENNGVSVGLYDGEILVGYAMYGWPSDVNRSAWLDRFMIDFRYQGKGYAKQFLPLLLEHIQQQYACQKIYLSLHPDNKPAQKLYESFGFYLNGKVDDSGPVFGVVMELNVEE</sequence>
<dbReference type="InterPro" id="IPR050276">
    <property type="entry name" value="MshD_Acetyltransferase"/>
</dbReference>
<evidence type="ECO:0000313" key="2">
    <source>
        <dbReference type="EMBL" id="TCJ03847.1"/>
    </source>
</evidence>
<accession>A0A4R1AVN2</accession>
<dbReference type="OrthoDB" id="9127144at2"/>
<feature type="domain" description="N-acetyltransferase" evidence="1">
    <location>
        <begin position="3"/>
        <end position="151"/>
    </location>
</feature>
<name>A0A4R1AVN2_9BACI</name>
<dbReference type="Gene3D" id="3.40.630.30">
    <property type="match status" value="1"/>
</dbReference>
<dbReference type="Pfam" id="PF00583">
    <property type="entry name" value="Acetyltransf_1"/>
    <property type="match status" value="1"/>
</dbReference>
<dbReference type="Proteomes" id="UP000293846">
    <property type="component" value="Unassembled WGS sequence"/>
</dbReference>
<dbReference type="PROSITE" id="PS51186">
    <property type="entry name" value="GNAT"/>
    <property type="match status" value="1"/>
</dbReference>
<gene>
    <name evidence="2" type="ORF">E0Y62_12920</name>
</gene>
<dbReference type="GO" id="GO:0016747">
    <property type="term" value="F:acyltransferase activity, transferring groups other than amino-acyl groups"/>
    <property type="evidence" value="ECO:0007669"/>
    <property type="project" value="InterPro"/>
</dbReference>
<dbReference type="STRING" id="1742358.GCA_001439605_03059"/>
<comment type="caution">
    <text evidence="2">The sequence shown here is derived from an EMBL/GenBank/DDBJ whole genome shotgun (WGS) entry which is preliminary data.</text>
</comment>
<dbReference type="CDD" id="cd04301">
    <property type="entry name" value="NAT_SF"/>
    <property type="match status" value="1"/>
</dbReference>
<organism evidence="2 3">
    <name type="scientific">Cytobacillus praedii</name>
    <dbReference type="NCBI Taxonomy" id="1742358"/>
    <lineage>
        <taxon>Bacteria</taxon>
        <taxon>Bacillati</taxon>
        <taxon>Bacillota</taxon>
        <taxon>Bacilli</taxon>
        <taxon>Bacillales</taxon>
        <taxon>Bacillaceae</taxon>
        <taxon>Cytobacillus</taxon>
    </lineage>
</organism>
<dbReference type="SUPFAM" id="SSF55729">
    <property type="entry name" value="Acyl-CoA N-acyltransferases (Nat)"/>
    <property type="match status" value="1"/>
</dbReference>
<dbReference type="InterPro" id="IPR016181">
    <property type="entry name" value="Acyl_CoA_acyltransferase"/>
</dbReference>
<dbReference type="AlphaFoldDB" id="A0A4R1AVN2"/>